<protein>
    <submittedName>
        <fullName evidence="2">Uncharacterized protein</fullName>
    </submittedName>
</protein>
<keyword evidence="3" id="KW-1185">Reference proteome</keyword>
<dbReference type="EMBL" id="CAJPVJ010000455">
    <property type="protein sequence ID" value="CAG2162517.1"/>
    <property type="molecule type" value="Genomic_DNA"/>
</dbReference>
<dbReference type="EMBL" id="OC915280">
    <property type="protein sequence ID" value="CAD7639640.1"/>
    <property type="molecule type" value="Genomic_DNA"/>
</dbReference>
<dbReference type="EMBL" id="OC949131">
    <property type="protein sequence ID" value="CAD7663752.1"/>
    <property type="molecule type" value="Genomic_DNA"/>
</dbReference>
<evidence type="ECO:0000313" key="2">
    <source>
        <dbReference type="EMBL" id="CAD7663752.1"/>
    </source>
</evidence>
<dbReference type="Proteomes" id="UP000728032">
    <property type="component" value="Unassembled WGS sequence"/>
</dbReference>
<evidence type="ECO:0000313" key="1">
    <source>
        <dbReference type="EMBL" id="CAD7639640.1"/>
    </source>
</evidence>
<accession>A0A7R9MR66</accession>
<dbReference type="AlphaFoldDB" id="A0A7R9MR66"/>
<dbReference type="EMBL" id="CAJPVJ010034306">
    <property type="protein sequence ID" value="CAG2180889.1"/>
    <property type="molecule type" value="Genomic_DNA"/>
</dbReference>
<reference evidence="2" key="1">
    <citation type="submission" date="2020-11" db="EMBL/GenBank/DDBJ databases">
        <authorList>
            <person name="Tran Van P."/>
        </authorList>
    </citation>
    <scope>NUCLEOTIDE SEQUENCE</scope>
</reference>
<evidence type="ECO:0000313" key="3">
    <source>
        <dbReference type="Proteomes" id="UP000728032"/>
    </source>
</evidence>
<feature type="non-terminal residue" evidence="2">
    <location>
        <position position="1"/>
    </location>
</feature>
<name>A0A7R9MR66_9ACAR</name>
<dbReference type="OrthoDB" id="446113at2759"/>
<organism evidence="2">
    <name type="scientific">Oppiella nova</name>
    <dbReference type="NCBI Taxonomy" id="334625"/>
    <lineage>
        <taxon>Eukaryota</taxon>
        <taxon>Metazoa</taxon>
        <taxon>Ecdysozoa</taxon>
        <taxon>Arthropoda</taxon>
        <taxon>Chelicerata</taxon>
        <taxon>Arachnida</taxon>
        <taxon>Acari</taxon>
        <taxon>Acariformes</taxon>
        <taxon>Sarcoptiformes</taxon>
        <taxon>Oribatida</taxon>
        <taxon>Brachypylina</taxon>
        <taxon>Oppioidea</taxon>
        <taxon>Oppiidae</taxon>
        <taxon>Oppiella</taxon>
    </lineage>
</organism>
<gene>
    <name evidence="2" type="ORF">ONB1V03_LOCUS20310</name>
    <name evidence="1" type="ORF">ONB1V03_LOCUS2110</name>
</gene>
<proteinExistence type="predicted"/>
<sequence length="37" mass="4346">MSNKYIQNNASTLWMGDIEEGMDERFIKTSFNLMSQD</sequence>